<dbReference type="EC" id="3.2.2.20" evidence="2"/>
<protein>
    <submittedName>
        <fullName evidence="2">DNA-3-methyladenine glycosylase I</fullName>
        <ecNumber evidence="2">3.2.2.20</ecNumber>
    </submittedName>
</protein>
<feature type="binding site" evidence="1">
    <location>
        <position position="185"/>
    </location>
    <ligand>
        <name>Zn(2+)</name>
        <dbReference type="ChEBI" id="CHEBI:29105"/>
    </ligand>
</feature>
<dbReference type="Pfam" id="PF03352">
    <property type="entry name" value="Adenine_glyco"/>
    <property type="match status" value="1"/>
</dbReference>
<organism evidence="2 3">
    <name type="scientific">Bacteroides uniformis</name>
    <dbReference type="NCBI Taxonomy" id="820"/>
    <lineage>
        <taxon>Bacteria</taxon>
        <taxon>Pseudomonadati</taxon>
        <taxon>Bacteroidota</taxon>
        <taxon>Bacteroidia</taxon>
        <taxon>Bacteroidales</taxon>
        <taxon>Bacteroidaceae</taxon>
        <taxon>Bacteroides</taxon>
    </lineage>
</organism>
<dbReference type="PANTHER" id="PTHR30037">
    <property type="entry name" value="DNA-3-METHYLADENINE GLYCOSYLASE 1"/>
    <property type="match status" value="1"/>
</dbReference>
<dbReference type="PANTHER" id="PTHR30037:SF4">
    <property type="entry name" value="DNA-3-METHYLADENINE GLYCOSYLASE I"/>
    <property type="match status" value="1"/>
</dbReference>
<dbReference type="Gene3D" id="1.10.340.30">
    <property type="entry name" value="Hypothetical protein, domain 2"/>
    <property type="match status" value="1"/>
</dbReference>
<evidence type="ECO:0000313" key="2">
    <source>
        <dbReference type="EMBL" id="CUN84317.1"/>
    </source>
</evidence>
<evidence type="ECO:0000256" key="1">
    <source>
        <dbReference type="PIRSR" id="PIRSR604597-1"/>
    </source>
</evidence>
<keyword evidence="2" id="KW-0326">Glycosidase</keyword>
<dbReference type="RefSeq" id="WP_057087176.1">
    <property type="nucleotide sequence ID" value="NZ_CYZF01000002.1"/>
</dbReference>
<proteinExistence type="predicted"/>
<dbReference type="GO" id="GO:0046872">
    <property type="term" value="F:metal ion binding"/>
    <property type="evidence" value="ECO:0007669"/>
    <property type="project" value="UniProtKB-KW"/>
</dbReference>
<dbReference type="InterPro" id="IPR011257">
    <property type="entry name" value="DNA_glycosylase"/>
</dbReference>
<sequence length="190" mass="21828">MQDITNGRCGWCGTDELYVKYHDEEWGKTVTDDKTLFEFLVLESAQAGLSWITILKKREGYRKAFCNFDAAQVAQMTDEDVERLMHFDGIVKNRLKIKSTITNAKLFLAIQKEFGSFYNYTLSFFPNRNPIINHFQSLSEIPISSPESDAMSKDMKKRGFKFFGSTICYAHLQASGFINDHLTDCICRKG</sequence>
<keyword evidence="1" id="KW-0862">Zinc</keyword>
<feature type="binding site" evidence="1">
    <location>
        <position position="181"/>
    </location>
    <ligand>
        <name>Zn(2+)</name>
        <dbReference type="ChEBI" id="CHEBI:29105"/>
    </ligand>
</feature>
<feature type="binding site" evidence="1">
    <location>
        <position position="9"/>
    </location>
    <ligand>
        <name>Zn(2+)</name>
        <dbReference type="ChEBI" id="CHEBI:29105"/>
    </ligand>
</feature>
<dbReference type="Proteomes" id="UP000095419">
    <property type="component" value="Unassembled WGS sequence"/>
</dbReference>
<dbReference type="InterPro" id="IPR052891">
    <property type="entry name" value="DNA-3mA_glycosylase"/>
</dbReference>
<dbReference type="EMBL" id="CYZF01000002">
    <property type="protein sequence ID" value="CUN84317.1"/>
    <property type="molecule type" value="Genomic_DNA"/>
</dbReference>
<keyword evidence="1" id="KW-0479">Metal-binding</keyword>
<dbReference type="SUPFAM" id="SSF48150">
    <property type="entry name" value="DNA-glycosylase"/>
    <property type="match status" value="1"/>
</dbReference>
<feature type="binding site" evidence="1">
    <location>
        <position position="22"/>
    </location>
    <ligand>
        <name>Zn(2+)</name>
        <dbReference type="ChEBI" id="CHEBI:29105"/>
    </ligand>
</feature>
<dbReference type="InterPro" id="IPR004597">
    <property type="entry name" value="Tag"/>
</dbReference>
<accession>A0A174A7M8</accession>
<dbReference type="NCBIfam" id="TIGR00624">
    <property type="entry name" value="tag"/>
    <property type="match status" value="1"/>
</dbReference>
<reference evidence="2 3" key="1">
    <citation type="submission" date="2015-09" db="EMBL/GenBank/DDBJ databases">
        <authorList>
            <consortium name="Pathogen Informatics"/>
        </authorList>
    </citation>
    <scope>NUCLEOTIDE SEQUENCE [LARGE SCALE GENOMIC DNA]</scope>
    <source>
        <strain evidence="2 3">2789STDY5608791</strain>
    </source>
</reference>
<dbReference type="InterPro" id="IPR005019">
    <property type="entry name" value="Adenine_glyco"/>
</dbReference>
<dbReference type="AlphaFoldDB" id="A0A174A7M8"/>
<keyword evidence="2" id="KW-0378">Hydrolase</keyword>
<dbReference type="GO" id="GO:0006284">
    <property type="term" value="P:base-excision repair"/>
    <property type="evidence" value="ECO:0007669"/>
    <property type="project" value="InterPro"/>
</dbReference>
<evidence type="ECO:0000313" key="3">
    <source>
        <dbReference type="Proteomes" id="UP000095419"/>
    </source>
</evidence>
<gene>
    <name evidence="2" type="primary">tag</name>
    <name evidence="2" type="ORF">ERS417307_00676</name>
</gene>
<name>A0A174A7M8_BACUN</name>
<dbReference type="GO" id="GO:0008725">
    <property type="term" value="F:DNA-3-methyladenine glycosylase activity"/>
    <property type="evidence" value="ECO:0007669"/>
    <property type="project" value="UniProtKB-EC"/>
</dbReference>